<dbReference type="SMART" id="SM00239">
    <property type="entry name" value="C2"/>
    <property type="match status" value="1"/>
</dbReference>
<dbReference type="GeneID" id="103987862"/>
<sequence>MDSPRRVLPPSPSPPPPSSSSRPLDLEVTVVSANHLKNVNWRNGDLKPYVVVYLDPDRRAASKPDDAGSTRPVWNERLALPLPSAETLLFLTLDVFHSKPSETPKPLVGTARSRLKDLLHQDAFAGYATGRGGGAPPSPVRTLELRRPSGRPQGKIRIRLAIRERPCPPPEPRPGYHFPPPPPSSGYYFPSNAPPFPSPPPPHSARDYRNFSPPPPPIPPYGHPIPSHPPPSQYPYGRYSDPYSSGYYSPAAAYYSAPPAPAPAPAQPYYDRPSGYGGPSAPTGYSSGFSAYDHRPKGGKIGAATGLAVGAVAGALGGLVLEEELRYEEEKINERAESSFSARDDYYSDHRADY</sequence>
<protein>
    <recommendedName>
        <fullName evidence="2">C2 domain-containing protein</fullName>
    </recommendedName>
</protein>
<accession>A0A804JGZ7</accession>
<dbReference type="EnsemblPlants" id="Ma06_t16560.1">
    <property type="protein sequence ID" value="Ma06_p16560.1"/>
    <property type="gene ID" value="Ma06_g16560"/>
</dbReference>
<proteinExistence type="predicted"/>
<dbReference type="InterPro" id="IPR000008">
    <property type="entry name" value="C2_dom"/>
</dbReference>
<dbReference type="OrthoDB" id="67700at2759"/>
<dbReference type="OMA" id="SIDHKQP"/>
<reference evidence="3" key="1">
    <citation type="submission" date="2021-05" db="UniProtKB">
        <authorList>
            <consortium name="EnsemblPlants"/>
        </authorList>
    </citation>
    <scope>IDENTIFICATION</scope>
    <source>
        <strain evidence="3">subsp. malaccensis</strain>
    </source>
</reference>
<feature type="region of interest" description="Disordered" evidence="1">
    <location>
        <begin position="126"/>
        <end position="238"/>
    </location>
</feature>
<dbReference type="InterPro" id="IPR044750">
    <property type="entry name" value="C2_SRC2/BAP"/>
</dbReference>
<feature type="region of interest" description="Disordered" evidence="1">
    <location>
        <begin position="330"/>
        <end position="354"/>
    </location>
</feature>
<evidence type="ECO:0000313" key="4">
    <source>
        <dbReference type="Proteomes" id="UP000012960"/>
    </source>
</evidence>
<organism evidence="3 4">
    <name type="scientific">Musa acuminata subsp. malaccensis</name>
    <name type="common">Wild banana</name>
    <name type="synonym">Musa malaccensis</name>
    <dbReference type="NCBI Taxonomy" id="214687"/>
    <lineage>
        <taxon>Eukaryota</taxon>
        <taxon>Viridiplantae</taxon>
        <taxon>Streptophyta</taxon>
        <taxon>Embryophyta</taxon>
        <taxon>Tracheophyta</taxon>
        <taxon>Spermatophyta</taxon>
        <taxon>Magnoliopsida</taxon>
        <taxon>Liliopsida</taxon>
        <taxon>Zingiberales</taxon>
        <taxon>Musaceae</taxon>
        <taxon>Musa</taxon>
    </lineage>
</organism>
<feature type="region of interest" description="Disordered" evidence="1">
    <location>
        <begin position="1"/>
        <end position="23"/>
    </location>
</feature>
<dbReference type="CDD" id="cd04051">
    <property type="entry name" value="C2_SRC2_like"/>
    <property type="match status" value="1"/>
</dbReference>
<dbReference type="InParanoid" id="A0A804JGZ7"/>
<feature type="region of interest" description="Disordered" evidence="1">
    <location>
        <begin position="261"/>
        <end position="281"/>
    </location>
</feature>
<feature type="compositionally biased region" description="Pro residues" evidence="1">
    <location>
        <begin position="167"/>
        <end position="184"/>
    </location>
</feature>
<dbReference type="Gene3D" id="2.60.40.150">
    <property type="entry name" value="C2 domain"/>
    <property type="match status" value="1"/>
</dbReference>
<feature type="compositionally biased region" description="Pro residues" evidence="1">
    <location>
        <begin position="212"/>
        <end position="233"/>
    </location>
</feature>
<feature type="compositionally biased region" description="Pro residues" evidence="1">
    <location>
        <begin position="7"/>
        <end position="18"/>
    </location>
</feature>
<dbReference type="PROSITE" id="PS50004">
    <property type="entry name" value="C2"/>
    <property type="match status" value="1"/>
</dbReference>
<dbReference type="InterPro" id="IPR035892">
    <property type="entry name" value="C2_domain_sf"/>
</dbReference>
<dbReference type="PANTHER" id="PTHR32246:SF68">
    <property type="entry name" value="OS01G0853800 PROTEIN"/>
    <property type="match status" value="1"/>
</dbReference>
<dbReference type="Pfam" id="PF00168">
    <property type="entry name" value="C2"/>
    <property type="match status" value="1"/>
</dbReference>
<evidence type="ECO:0000256" key="1">
    <source>
        <dbReference type="SAM" id="MobiDB-lite"/>
    </source>
</evidence>
<name>A0A804JGZ7_MUSAM</name>
<dbReference type="PANTHER" id="PTHR32246">
    <property type="entry name" value="INGRESSION PROTEIN FIC1"/>
    <property type="match status" value="1"/>
</dbReference>
<dbReference type="Proteomes" id="UP000012960">
    <property type="component" value="Unplaced"/>
</dbReference>
<dbReference type="AlphaFoldDB" id="A0A804JGZ7"/>
<evidence type="ECO:0000313" key="3">
    <source>
        <dbReference type="EnsemblPlants" id="Ma06_p16560.1"/>
    </source>
</evidence>
<dbReference type="FunCoup" id="A0A804JGZ7">
    <property type="interactions" value="412"/>
</dbReference>
<feature type="compositionally biased region" description="Pro residues" evidence="1">
    <location>
        <begin position="192"/>
        <end position="203"/>
    </location>
</feature>
<dbReference type="SUPFAM" id="SSF49562">
    <property type="entry name" value="C2 domain (Calcium/lipid-binding domain, CaLB)"/>
    <property type="match status" value="1"/>
</dbReference>
<dbReference type="Gramene" id="Ma06_t16560.1">
    <property type="protein sequence ID" value="Ma06_p16560.1"/>
    <property type="gene ID" value="Ma06_g16560"/>
</dbReference>
<keyword evidence="4" id="KW-1185">Reference proteome</keyword>
<dbReference type="GO" id="GO:0006952">
    <property type="term" value="P:defense response"/>
    <property type="evidence" value="ECO:0007669"/>
    <property type="project" value="InterPro"/>
</dbReference>
<feature type="domain" description="C2" evidence="2">
    <location>
        <begin position="4"/>
        <end position="128"/>
    </location>
</feature>
<evidence type="ECO:0000259" key="2">
    <source>
        <dbReference type="PROSITE" id="PS50004"/>
    </source>
</evidence>